<dbReference type="RefSeq" id="WP_003960534.1">
    <property type="nucleotide sequence ID" value="NZ_CM000913.1"/>
</dbReference>
<organism evidence="2 3">
    <name type="scientific">Streptomyces clavuligerus</name>
    <dbReference type="NCBI Taxonomy" id="1901"/>
    <lineage>
        <taxon>Bacteria</taxon>
        <taxon>Bacillati</taxon>
        <taxon>Actinomycetota</taxon>
        <taxon>Actinomycetes</taxon>
        <taxon>Kitasatosporales</taxon>
        <taxon>Streptomycetaceae</taxon>
        <taxon>Streptomyces</taxon>
    </lineage>
</organism>
<gene>
    <name evidence="2" type="ORF">SCLAV_1889</name>
</gene>
<sequence length="159" mass="16515">MLRQEGPAGSPADDTWLRDPHMVADEGEPDGRPRNDADVLLARSTPAKELFARHPGCATVAVPLQEGVRAVRRRDGTEYTATWTGAAPWADAPLAASAVHAWLTHRETPPGTTGPVELLVDTGAGISALTVGPSAPDPAGPRPRGTKSQSAARSSAISS</sequence>
<dbReference type="Proteomes" id="UP000002357">
    <property type="component" value="Chromosome"/>
</dbReference>
<evidence type="ECO:0000256" key="1">
    <source>
        <dbReference type="SAM" id="MobiDB-lite"/>
    </source>
</evidence>
<feature type="region of interest" description="Disordered" evidence="1">
    <location>
        <begin position="1"/>
        <end position="37"/>
    </location>
</feature>
<dbReference type="KEGG" id="sclf:BB341_18885"/>
<feature type="compositionally biased region" description="Low complexity" evidence="1">
    <location>
        <begin position="148"/>
        <end position="159"/>
    </location>
</feature>
<reference evidence="2 3" key="1">
    <citation type="journal article" date="2010" name="Genome Biol. Evol.">
        <title>The sequence of a 1.8-mb bacterial linear plasmid reveals a rich evolutionary reservoir of secondary metabolic pathways.</title>
        <authorList>
            <person name="Medema M.H."/>
            <person name="Trefzer A."/>
            <person name="Kovalchuk A."/>
            <person name="van den Berg M."/>
            <person name="Mueller U."/>
            <person name="Heijne W."/>
            <person name="Wu L."/>
            <person name="Alam M.T."/>
            <person name="Ronning C.M."/>
            <person name="Nierman W.C."/>
            <person name="Bovenberg R.A.L."/>
            <person name="Breitling R."/>
            <person name="Takano E."/>
        </authorList>
    </citation>
    <scope>NUCLEOTIDE SEQUENCE [LARGE SCALE GENOMIC DNA]</scope>
    <source>
        <strain evidence="3">ATCC 27064 / DSM 738 / JCM 4710 / NBRC 13307 / NCIMB 12785 / NRRL 3585 / VKM Ac-602</strain>
    </source>
</reference>
<feature type="compositionally biased region" description="Basic and acidic residues" evidence="1">
    <location>
        <begin position="15"/>
        <end position="37"/>
    </location>
</feature>
<evidence type="ECO:0000313" key="2">
    <source>
        <dbReference type="EMBL" id="EFG06962.1"/>
    </source>
</evidence>
<name>E2Q4C4_STRCL</name>
<protein>
    <submittedName>
        <fullName evidence="2">Uncharacterized protein</fullName>
    </submittedName>
</protein>
<feature type="region of interest" description="Disordered" evidence="1">
    <location>
        <begin position="127"/>
        <end position="159"/>
    </location>
</feature>
<dbReference type="GeneID" id="93731518"/>
<evidence type="ECO:0000313" key="3">
    <source>
        <dbReference type="Proteomes" id="UP000002357"/>
    </source>
</evidence>
<accession>E2Q4C4</accession>
<keyword evidence="3" id="KW-1185">Reference proteome</keyword>
<proteinExistence type="predicted"/>
<dbReference type="AlphaFoldDB" id="E2Q4C4"/>
<dbReference type="EMBL" id="CM000913">
    <property type="protein sequence ID" value="EFG06962.1"/>
    <property type="molecule type" value="Genomic_DNA"/>
</dbReference>